<dbReference type="RefSeq" id="XP_009056680.1">
    <property type="nucleotide sequence ID" value="XM_009058432.1"/>
</dbReference>
<evidence type="ECO:0000313" key="2">
    <source>
        <dbReference type="Proteomes" id="UP000030746"/>
    </source>
</evidence>
<gene>
    <name evidence="1" type="ORF">LOTGIDRAFT_162445</name>
</gene>
<dbReference type="HOGENOM" id="CLU_422919_0_0_1"/>
<proteinExistence type="predicted"/>
<organism evidence="1 2">
    <name type="scientific">Lottia gigantea</name>
    <name type="common">Giant owl limpet</name>
    <dbReference type="NCBI Taxonomy" id="225164"/>
    <lineage>
        <taxon>Eukaryota</taxon>
        <taxon>Metazoa</taxon>
        <taxon>Spiralia</taxon>
        <taxon>Lophotrochozoa</taxon>
        <taxon>Mollusca</taxon>
        <taxon>Gastropoda</taxon>
        <taxon>Patellogastropoda</taxon>
        <taxon>Lottioidea</taxon>
        <taxon>Lottiidae</taxon>
        <taxon>Lottia</taxon>
    </lineage>
</organism>
<dbReference type="CTD" id="20239015"/>
<protein>
    <submittedName>
        <fullName evidence="1">Uncharacterized protein</fullName>
    </submittedName>
</protein>
<reference evidence="1 2" key="1">
    <citation type="journal article" date="2013" name="Nature">
        <title>Insights into bilaterian evolution from three spiralian genomes.</title>
        <authorList>
            <person name="Simakov O."/>
            <person name="Marletaz F."/>
            <person name="Cho S.J."/>
            <person name="Edsinger-Gonzales E."/>
            <person name="Havlak P."/>
            <person name="Hellsten U."/>
            <person name="Kuo D.H."/>
            <person name="Larsson T."/>
            <person name="Lv J."/>
            <person name="Arendt D."/>
            <person name="Savage R."/>
            <person name="Osoegawa K."/>
            <person name="de Jong P."/>
            <person name="Grimwood J."/>
            <person name="Chapman J.A."/>
            <person name="Shapiro H."/>
            <person name="Aerts A."/>
            <person name="Otillar R.P."/>
            <person name="Terry A.Y."/>
            <person name="Boore J.L."/>
            <person name="Grigoriev I.V."/>
            <person name="Lindberg D.R."/>
            <person name="Seaver E.C."/>
            <person name="Weisblat D.A."/>
            <person name="Putnam N.H."/>
            <person name="Rokhsar D.S."/>
        </authorList>
    </citation>
    <scope>NUCLEOTIDE SEQUENCE [LARGE SCALE GENOMIC DNA]</scope>
</reference>
<keyword evidence="2" id="KW-1185">Reference proteome</keyword>
<dbReference type="EMBL" id="KB202050">
    <property type="protein sequence ID" value="ESO92539.1"/>
    <property type="molecule type" value="Genomic_DNA"/>
</dbReference>
<evidence type="ECO:0000313" key="1">
    <source>
        <dbReference type="EMBL" id="ESO92539.1"/>
    </source>
</evidence>
<dbReference type="GeneID" id="20239015"/>
<sequence>MPPDALLNLCASYIGKMGPCLPNNYFEELPREVLERLIEYMCAETLNRIKPLIDRYKLTEVSEIYWRHHLSGRFWGMERSTWFNGSITDEFLETRNISNHQLYMNKHFNSICSWLLDDHLHGFSEDPYKVFRSPIRTYRKTQNLANITDEDKKLDLKNIIKHVTKFSLHGRYCSQFLEESYILHLLIQSITHLEVSLVCDNNFKSVIKTLRLFMSAGKITNISLCQILVSDAELLRQLLGTCAGICDDLNPTELQNNFITGSDSSCSDSDSESDLRSELDLLDEALIPDKQRNKPRKICHKILDLSRRKCEVTSLSFNKYDNLEMINVLADIFPSWTYLKQLSVYGLADKDTDRRLIRSILPLIQTQQLTHLCLNLLLPEAGNLALVFNELIKSYSSFNISYDRSKYLEVLAITPFQSISGIETNITELKRFQNLQIPGVCNIAKRMKLHTGLFNIRSVGQSKLYELLQANHILEDLDLEVHCVKTSEQLIHLISNSNWQLKRLCLQDSLSKVTIDGWINLIRKKITLTNLSLSHTLIDLSDSKGKQALIILEAILQGDNHIECLDITYNQISLQTIYNFLTDLSQKPIKHKLRELYMAENIVDYDNVRVQEVSREIFKITKTFVGEGIMRLTMKNGAHNMVEYEAVM</sequence>
<dbReference type="KEGG" id="lgi:LOTGIDRAFT_162445"/>
<name>V4BU50_LOTGI</name>
<dbReference type="Proteomes" id="UP000030746">
    <property type="component" value="Unassembled WGS sequence"/>
</dbReference>
<dbReference type="AlphaFoldDB" id="V4BU50"/>
<accession>V4BU50</accession>